<feature type="domain" description="Protein kinase" evidence="1">
    <location>
        <begin position="1"/>
        <end position="183"/>
    </location>
</feature>
<name>A0ABQ9K8X0_HEVBR</name>
<dbReference type="Gene3D" id="1.10.510.10">
    <property type="entry name" value="Transferase(Phosphotransferase) domain 1"/>
    <property type="match status" value="1"/>
</dbReference>
<feature type="non-terminal residue" evidence="2">
    <location>
        <position position="1"/>
    </location>
</feature>
<evidence type="ECO:0000313" key="3">
    <source>
        <dbReference type="Proteomes" id="UP001174677"/>
    </source>
</evidence>
<proteinExistence type="predicted"/>
<evidence type="ECO:0000313" key="2">
    <source>
        <dbReference type="EMBL" id="KAJ9128838.1"/>
    </source>
</evidence>
<dbReference type="InterPro" id="IPR011009">
    <property type="entry name" value="Kinase-like_dom_sf"/>
</dbReference>
<protein>
    <recommendedName>
        <fullName evidence="1">Protein kinase domain-containing protein</fullName>
    </recommendedName>
</protein>
<keyword evidence="3" id="KW-1185">Reference proteome</keyword>
<reference evidence="2 3" key="1">
    <citation type="journal article" date="2023" name="Plant Biotechnol. J.">
        <title>Chromosome-level wild Hevea brasiliensis genome provides new tools for genomic-assisted breeding and valuable loci to elevate rubber yield.</title>
        <authorList>
            <person name="Cheng H."/>
            <person name="Song X."/>
            <person name="Hu Y."/>
            <person name="Wu T."/>
            <person name="Yang Q."/>
            <person name="An Z."/>
            <person name="Feng S."/>
            <person name="Deng Z."/>
            <person name="Wu W."/>
            <person name="Zeng X."/>
            <person name="Tu M."/>
            <person name="Wang X."/>
            <person name="Huang H."/>
        </authorList>
    </citation>
    <scope>NUCLEOTIDE SEQUENCE [LARGE SCALE GENOMIC DNA]</scope>
    <source>
        <strain evidence="2">MT/VB/25A 57/8</strain>
    </source>
</reference>
<comment type="caution">
    <text evidence="2">The sequence shown here is derived from an EMBL/GenBank/DDBJ whole genome shotgun (WGS) entry which is preliminary data.</text>
</comment>
<evidence type="ECO:0000259" key="1">
    <source>
        <dbReference type="PROSITE" id="PS50011"/>
    </source>
</evidence>
<dbReference type="Pfam" id="PF00069">
    <property type="entry name" value="Pkinase"/>
    <property type="match status" value="1"/>
</dbReference>
<dbReference type="Proteomes" id="UP001174677">
    <property type="component" value="Unassembled WGS sequence"/>
</dbReference>
<dbReference type="SMART" id="SM00220">
    <property type="entry name" value="S_TKc"/>
    <property type="match status" value="1"/>
</dbReference>
<dbReference type="InterPro" id="IPR000719">
    <property type="entry name" value="Prot_kinase_dom"/>
</dbReference>
<gene>
    <name evidence="2" type="ORF">P3X46_034423</name>
</gene>
<dbReference type="PANTHER" id="PTHR45631:SF209">
    <property type="entry name" value="PROTEIN KINASE DOMAIN-CONTAINING PROTEIN"/>
    <property type="match status" value="1"/>
</dbReference>
<sequence>VKLLLRVHHKNFTTLVGYCEEANHLVLIYEYMANGDLKHHLSGDDPADILSWEGRLRIALGVAQGLEYLHNGCKPPIVRRDVKTANILLDNKFQAKLANFGLSRNFLAEDDSHVTTTVVSTPGYLDPEYLVTNWLTEKSDVYSFGVVLLKIITSQPVSSMLDKGDIKAIAGPRLNGDFDINSL</sequence>
<feature type="non-terminal residue" evidence="2">
    <location>
        <position position="183"/>
    </location>
</feature>
<dbReference type="PANTHER" id="PTHR45631">
    <property type="entry name" value="OS07G0107800 PROTEIN-RELATED"/>
    <property type="match status" value="1"/>
</dbReference>
<dbReference type="Gene3D" id="3.30.200.20">
    <property type="entry name" value="Phosphorylase Kinase, domain 1"/>
    <property type="match status" value="1"/>
</dbReference>
<dbReference type="PROSITE" id="PS50011">
    <property type="entry name" value="PROTEIN_KINASE_DOM"/>
    <property type="match status" value="1"/>
</dbReference>
<dbReference type="EMBL" id="JARPOI010000369">
    <property type="protein sequence ID" value="KAJ9128838.1"/>
    <property type="molecule type" value="Genomic_DNA"/>
</dbReference>
<dbReference type="SUPFAM" id="SSF56112">
    <property type="entry name" value="Protein kinase-like (PK-like)"/>
    <property type="match status" value="1"/>
</dbReference>
<accession>A0ABQ9K8X0</accession>
<organism evidence="2 3">
    <name type="scientific">Hevea brasiliensis</name>
    <name type="common">Para rubber tree</name>
    <name type="synonym">Siphonia brasiliensis</name>
    <dbReference type="NCBI Taxonomy" id="3981"/>
    <lineage>
        <taxon>Eukaryota</taxon>
        <taxon>Viridiplantae</taxon>
        <taxon>Streptophyta</taxon>
        <taxon>Embryophyta</taxon>
        <taxon>Tracheophyta</taxon>
        <taxon>Spermatophyta</taxon>
        <taxon>Magnoliopsida</taxon>
        <taxon>eudicotyledons</taxon>
        <taxon>Gunneridae</taxon>
        <taxon>Pentapetalae</taxon>
        <taxon>rosids</taxon>
        <taxon>fabids</taxon>
        <taxon>Malpighiales</taxon>
        <taxon>Euphorbiaceae</taxon>
        <taxon>Crotonoideae</taxon>
        <taxon>Micrandreae</taxon>
        <taxon>Hevea</taxon>
    </lineage>
</organism>